<keyword evidence="2" id="KW-1185">Reference proteome</keyword>
<protein>
    <submittedName>
        <fullName evidence="3">Protein starmaker-like</fullName>
    </submittedName>
</protein>
<sequence length="214" mass="24318">MELTQLDSESEHYYESESFESKSQSTPRSHTTSGRHLIQNLMDDEHEDGKKGRTRKRKDAKQSEKPQKRTEKDESNGHVDDALEQQHETKKKSDSETGKDALNDPHTQAVQNQPEKAPDSPREETESPIESEDRPHSSKHSERKTSEAPEEVAEEILQMNDTPSQQNTSRSPSASTIKSERETKKSDTPVGSRQSLRGESVNESNDIKEHIEEQ</sequence>
<feature type="compositionally biased region" description="Basic and acidic residues" evidence="1">
    <location>
        <begin position="60"/>
        <end position="103"/>
    </location>
</feature>
<name>A0ABM0MVN7_SACKO</name>
<feature type="region of interest" description="Disordered" evidence="1">
    <location>
        <begin position="1"/>
        <end position="214"/>
    </location>
</feature>
<evidence type="ECO:0000256" key="1">
    <source>
        <dbReference type="SAM" id="MobiDB-lite"/>
    </source>
</evidence>
<feature type="compositionally biased region" description="Basic and acidic residues" evidence="1">
    <location>
        <begin position="116"/>
        <end position="147"/>
    </location>
</feature>
<dbReference type="Proteomes" id="UP000694865">
    <property type="component" value="Unplaced"/>
</dbReference>
<feature type="compositionally biased region" description="Polar residues" evidence="1">
    <location>
        <begin position="159"/>
        <end position="177"/>
    </location>
</feature>
<evidence type="ECO:0000313" key="2">
    <source>
        <dbReference type="Proteomes" id="UP000694865"/>
    </source>
</evidence>
<evidence type="ECO:0000313" key="3">
    <source>
        <dbReference type="RefSeq" id="XP_006824078.1"/>
    </source>
</evidence>
<feature type="compositionally biased region" description="Polar residues" evidence="1">
    <location>
        <begin position="105"/>
        <end position="114"/>
    </location>
</feature>
<feature type="compositionally biased region" description="Basic and acidic residues" evidence="1">
    <location>
        <begin position="178"/>
        <end position="187"/>
    </location>
</feature>
<proteinExistence type="predicted"/>
<reference evidence="3" key="1">
    <citation type="submission" date="2025-08" db="UniProtKB">
        <authorList>
            <consortium name="RefSeq"/>
        </authorList>
    </citation>
    <scope>IDENTIFICATION</scope>
    <source>
        <tissue evidence="3">Testes</tissue>
    </source>
</reference>
<dbReference type="GeneID" id="102802211"/>
<organism evidence="2 3">
    <name type="scientific">Saccoglossus kowalevskii</name>
    <name type="common">Acorn worm</name>
    <dbReference type="NCBI Taxonomy" id="10224"/>
    <lineage>
        <taxon>Eukaryota</taxon>
        <taxon>Metazoa</taxon>
        <taxon>Hemichordata</taxon>
        <taxon>Enteropneusta</taxon>
        <taxon>Harrimaniidae</taxon>
        <taxon>Saccoglossus</taxon>
    </lineage>
</organism>
<accession>A0ABM0MVN7</accession>
<feature type="compositionally biased region" description="Basic and acidic residues" evidence="1">
    <location>
        <begin position="205"/>
        <end position="214"/>
    </location>
</feature>
<feature type="compositionally biased region" description="Polar residues" evidence="1">
    <location>
        <begin position="189"/>
        <end position="204"/>
    </location>
</feature>
<dbReference type="RefSeq" id="XP_006824078.1">
    <property type="nucleotide sequence ID" value="XM_006824015.1"/>
</dbReference>
<gene>
    <name evidence="3" type="primary">LOC102802211</name>
</gene>